<accession>A0A6P1Y291</accession>
<dbReference type="CDD" id="cd13836">
    <property type="entry name" value="IHF_B"/>
    <property type="match status" value="1"/>
</dbReference>
<gene>
    <name evidence="4" type="ORF">GWP43_05765</name>
</gene>
<organism evidence="4 5">
    <name type="scientific">Treponema vincentii</name>
    <dbReference type="NCBI Taxonomy" id="69710"/>
    <lineage>
        <taxon>Bacteria</taxon>
        <taxon>Pseudomonadati</taxon>
        <taxon>Spirochaetota</taxon>
        <taxon>Spirochaetia</taxon>
        <taxon>Spirochaetales</taxon>
        <taxon>Treponemataceae</taxon>
        <taxon>Treponema</taxon>
    </lineage>
</organism>
<dbReference type="InterPro" id="IPR000119">
    <property type="entry name" value="Hist_DNA-bd"/>
</dbReference>
<dbReference type="EMBL" id="CP048020">
    <property type="protein sequence ID" value="QHX43032.1"/>
    <property type="molecule type" value="Genomic_DNA"/>
</dbReference>
<name>A0A6P1Y291_9SPIR</name>
<evidence type="ECO:0000256" key="1">
    <source>
        <dbReference type="ARBA" id="ARBA00010529"/>
    </source>
</evidence>
<sequence length="112" mass="12762">MSKHKQIIKQTKTSIVDAIYKKTDHMLKDIHSVSDLFFSEMFQALRRGETIEIRGFGTFSVQFRKGRKGMRNPKTGELVNTEDHSVVVFRPGKILSAAVRPIVEKDSPDAEK</sequence>
<proteinExistence type="inferred from homology"/>
<dbReference type="Pfam" id="PF00216">
    <property type="entry name" value="Bac_DNA_binding"/>
    <property type="match status" value="1"/>
</dbReference>
<dbReference type="PANTHER" id="PTHR33175:SF2">
    <property type="entry name" value="INTEGRATION HOST FACTOR SUBUNIT ALPHA"/>
    <property type="match status" value="1"/>
</dbReference>
<dbReference type="Proteomes" id="UP000464374">
    <property type="component" value="Chromosome"/>
</dbReference>
<evidence type="ECO:0000256" key="3">
    <source>
        <dbReference type="RuleBase" id="RU003939"/>
    </source>
</evidence>
<dbReference type="AlphaFoldDB" id="A0A6P1Y291"/>
<dbReference type="GO" id="GO:0005829">
    <property type="term" value="C:cytosol"/>
    <property type="evidence" value="ECO:0007669"/>
    <property type="project" value="TreeGrafter"/>
</dbReference>
<evidence type="ECO:0000256" key="2">
    <source>
        <dbReference type="ARBA" id="ARBA00023125"/>
    </source>
</evidence>
<dbReference type="Gene3D" id="4.10.520.10">
    <property type="entry name" value="IHF-like DNA-binding proteins"/>
    <property type="match status" value="1"/>
</dbReference>
<dbReference type="RefSeq" id="WP_162663366.1">
    <property type="nucleotide sequence ID" value="NZ_CP048020.1"/>
</dbReference>
<keyword evidence="2" id="KW-0238">DNA-binding</keyword>
<reference evidence="4 5" key="1">
    <citation type="submission" date="2020-01" db="EMBL/GenBank/DDBJ databases">
        <title>Complete genome sequence of a human oral phylogroup 1 Treponema sp. strain ATCC 700766, originally isolated from periodontitis dental plaque.</title>
        <authorList>
            <person name="Chan Y."/>
            <person name="Huo Y.-B."/>
            <person name="Yu X.-L."/>
            <person name="Zeng H."/>
            <person name="Leung W.-K."/>
            <person name="Watt R.M."/>
        </authorList>
    </citation>
    <scope>NUCLEOTIDE SEQUENCE [LARGE SCALE GENOMIC DNA]</scope>
    <source>
        <strain evidence="4 5">OMZ 804</strain>
    </source>
</reference>
<dbReference type="GO" id="GO:0030527">
    <property type="term" value="F:structural constituent of chromatin"/>
    <property type="evidence" value="ECO:0007669"/>
    <property type="project" value="InterPro"/>
</dbReference>
<dbReference type="GO" id="GO:0003677">
    <property type="term" value="F:DNA binding"/>
    <property type="evidence" value="ECO:0007669"/>
    <property type="project" value="UniProtKB-KW"/>
</dbReference>
<evidence type="ECO:0000313" key="4">
    <source>
        <dbReference type="EMBL" id="QHX43032.1"/>
    </source>
</evidence>
<dbReference type="InterPro" id="IPR010992">
    <property type="entry name" value="IHF-like_DNA-bd_dom_sf"/>
</dbReference>
<comment type="similarity">
    <text evidence="1 3">Belongs to the bacterial histone-like protein family.</text>
</comment>
<protein>
    <submittedName>
        <fullName evidence="4">Integration host factor subunit beta</fullName>
    </submittedName>
</protein>
<dbReference type="SMART" id="SM00411">
    <property type="entry name" value="BHL"/>
    <property type="match status" value="1"/>
</dbReference>
<dbReference type="PRINTS" id="PR01727">
    <property type="entry name" value="DNABINDINGHU"/>
</dbReference>
<dbReference type="PANTHER" id="PTHR33175">
    <property type="entry name" value="DNA-BINDING PROTEIN HU"/>
    <property type="match status" value="1"/>
</dbReference>
<dbReference type="KEGG" id="trz:GWP43_05765"/>
<evidence type="ECO:0000313" key="5">
    <source>
        <dbReference type="Proteomes" id="UP000464374"/>
    </source>
</evidence>
<dbReference type="SUPFAM" id="SSF47729">
    <property type="entry name" value="IHF-like DNA-binding proteins"/>
    <property type="match status" value="1"/>
</dbReference>